<gene>
    <name evidence="7" type="ORF">PEGY_LOCUS4458</name>
</gene>
<evidence type="ECO:0000256" key="5">
    <source>
        <dbReference type="ARBA" id="ARBA00032427"/>
    </source>
</evidence>
<comment type="similarity">
    <text evidence="2">Belongs to the actin-binding proteins ADF family.</text>
</comment>
<organism evidence="7 8">
    <name type="scientific">Penicillium egyptiacum</name>
    <dbReference type="NCBI Taxonomy" id="1303716"/>
    <lineage>
        <taxon>Eukaryota</taxon>
        <taxon>Fungi</taxon>
        <taxon>Dikarya</taxon>
        <taxon>Ascomycota</taxon>
        <taxon>Pezizomycotina</taxon>
        <taxon>Eurotiomycetes</taxon>
        <taxon>Eurotiomycetidae</taxon>
        <taxon>Eurotiales</taxon>
        <taxon>Aspergillaceae</taxon>
        <taxon>Penicillium</taxon>
    </lineage>
</organism>
<feature type="domain" description="ADF-H" evidence="6">
    <location>
        <begin position="280"/>
        <end position="362"/>
    </location>
</feature>
<protein>
    <recommendedName>
        <fullName evidence="3">Cofilin</fullName>
    </recommendedName>
    <alternativeName>
        <fullName evidence="5">Actin-depolymerizing factor 1</fullName>
    </alternativeName>
</protein>
<dbReference type="GO" id="GO:0030042">
    <property type="term" value="P:actin filament depolymerization"/>
    <property type="evidence" value="ECO:0007669"/>
    <property type="project" value="InterPro"/>
</dbReference>
<evidence type="ECO:0000313" key="8">
    <source>
        <dbReference type="Proteomes" id="UP001154252"/>
    </source>
</evidence>
<dbReference type="Proteomes" id="UP001154252">
    <property type="component" value="Unassembled WGS sequence"/>
</dbReference>
<evidence type="ECO:0000259" key="6">
    <source>
        <dbReference type="PROSITE" id="PS51263"/>
    </source>
</evidence>
<dbReference type="InterPro" id="IPR029006">
    <property type="entry name" value="ADF-H/Gelsolin-like_dom_sf"/>
</dbReference>
<sequence>MEMHIRRPAQTQALAIPEIAQQIRKSRSLQKALFFIPASENSRKVTRVYNPMLAPAFHSAFPSEDLRDAGHASDKIEGVRLSDFDLTKSPAKREMYLRPEASWRRMLTQQPPVFTVGLFSMVRGPMGLSWYQERATRQDEGLRMGALFDWFIHLGRDQWNSGSIAICLGGAEPVNTPLDIKRSCTSLFTDGINEDWRATTASFDLVLMTRSGSTYMEPKGPDDPDWVKGRDEIVWEEICETSCELGLTVAELKMEAYNEGFAGFHLAFHSSYLTSKWQASSARVNDECVATFEKLKLDREFSYITYALSEDHSEIIVDKTSDNRNYEALVNDLPSTECRWVVDFFQYEIDGRKGTQLILICW</sequence>
<reference evidence="7" key="1">
    <citation type="submission" date="2021-07" db="EMBL/GenBank/DDBJ databases">
        <authorList>
            <person name="Branca A.L. A."/>
        </authorList>
    </citation>
    <scope>NUCLEOTIDE SEQUENCE</scope>
</reference>
<proteinExistence type="inferred from homology"/>
<comment type="subcellular location">
    <subcellularLocation>
        <location evidence="1">Nucleus matrix</location>
    </subcellularLocation>
</comment>
<keyword evidence="8" id="KW-1185">Reference proteome</keyword>
<dbReference type="PANTHER" id="PTHR11913">
    <property type="entry name" value="COFILIN-RELATED"/>
    <property type="match status" value="1"/>
</dbReference>
<dbReference type="EMBL" id="CAJVRC010000859">
    <property type="protein sequence ID" value="CAG8896667.1"/>
    <property type="molecule type" value="Genomic_DNA"/>
</dbReference>
<dbReference type="Gene3D" id="3.40.20.10">
    <property type="entry name" value="Severin"/>
    <property type="match status" value="1"/>
</dbReference>
<dbReference type="AlphaFoldDB" id="A0A9W4KF82"/>
<evidence type="ECO:0000256" key="1">
    <source>
        <dbReference type="ARBA" id="ARBA00004109"/>
    </source>
</evidence>
<name>A0A9W4KF82_9EURO</name>
<evidence type="ECO:0000256" key="3">
    <source>
        <dbReference type="ARBA" id="ARBA00015630"/>
    </source>
</evidence>
<dbReference type="GO" id="GO:0003779">
    <property type="term" value="F:actin binding"/>
    <property type="evidence" value="ECO:0007669"/>
    <property type="project" value="UniProtKB-KW"/>
</dbReference>
<dbReference type="SUPFAM" id="SSF55753">
    <property type="entry name" value="Actin depolymerizing proteins"/>
    <property type="match status" value="1"/>
</dbReference>
<dbReference type="PROSITE" id="PS51263">
    <property type="entry name" value="ADF_H"/>
    <property type="match status" value="1"/>
</dbReference>
<keyword evidence="4" id="KW-0009">Actin-binding</keyword>
<evidence type="ECO:0000313" key="7">
    <source>
        <dbReference type="EMBL" id="CAG8896667.1"/>
    </source>
</evidence>
<dbReference type="Pfam" id="PF00241">
    <property type="entry name" value="Cofilin_ADF"/>
    <property type="match status" value="1"/>
</dbReference>
<dbReference type="InterPro" id="IPR017904">
    <property type="entry name" value="ADF/Cofilin"/>
</dbReference>
<evidence type="ECO:0000256" key="4">
    <source>
        <dbReference type="ARBA" id="ARBA00023203"/>
    </source>
</evidence>
<accession>A0A9W4KF82</accession>
<comment type="caution">
    <text evidence="7">The sequence shown here is derived from an EMBL/GenBank/DDBJ whole genome shotgun (WGS) entry which is preliminary data.</text>
</comment>
<evidence type="ECO:0000256" key="2">
    <source>
        <dbReference type="ARBA" id="ARBA00006844"/>
    </source>
</evidence>
<dbReference type="OrthoDB" id="3800738at2759"/>
<dbReference type="InterPro" id="IPR002108">
    <property type="entry name" value="ADF-H"/>
</dbReference>
<dbReference type="GO" id="GO:0015629">
    <property type="term" value="C:actin cytoskeleton"/>
    <property type="evidence" value="ECO:0007669"/>
    <property type="project" value="InterPro"/>
</dbReference>
<dbReference type="GO" id="GO:0016363">
    <property type="term" value="C:nuclear matrix"/>
    <property type="evidence" value="ECO:0007669"/>
    <property type="project" value="UniProtKB-SubCell"/>
</dbReference>